<evidence type="ECO:0000256" key="3">
    <source>
        <dbReference type="SAM" id="SignalP"/>
    </source>
</evidence>
<keyword evidence="3" id="KW-0732">Signal</keyword>
<dbReference type="InterPro" id="IPR001079">
    <property type="entry name" value="Galectin_CRD"/>
</dbReference>
<dbReference type="SUPFAM" id="SSF49899">
    <property type="entry name" value="Concanavalin A-like lectins/glucanases"/>
    <property type="match status" value="1"/>
</dbReference>
<evidence type="ECO:0000313" key="5">
    <source>
        <dbReference type="EMBL" id="CAD6186541.1"/>
    </source>
</evidence>
<comment type="caution">
    <text evidence="5">The sequence shown here is derived from an EMBL/GenBank/DDBJ whole genome shotgun (WGS) entry which is preliminary data.</text>
</comment>
<name>A0A8S1GUD1_9PELO</name>
<dbReference type="GO" id="GO:0030246">
    <property type="term" value="F:carbohydrate binding"/>
    <property type="evidence" value="ECO:0007669"/>
    <property type="project" value="UniProtKB-UniRule"/>
</dbReference>
<sequence>MFVLGLVTAFSLLPLVYADGYSCKPLEQGSKGVLFATLERHLEGGDNITIYATATSDIKKRRIYLLPGENRETNNTYYSLEIGSNSLDNQNYTYYSSKCRHGSESAGYRGTYSGHFVEGKKFKLAIKVRQDGYYIFRDDKLLWTLNNREPFYDSVKSIAVVGFKLDSPTKTCEKAKDLKVNENDMDIVISSGVVETRTRYRK</sequence>
<reference evidence="5" key="1">
    <citation type="submission" date="2020-10" db="EMBL/GenBank/DDBJ databases">
        <authorList>
            <person name="Kikuchi T."/>
        </authorList>
    </citation>
    <scope>NUCLEOTIDE SEQUENCE</scope>
    <source>
        <strain evidence="5">NKZ352</strain>
    </source>
</reference>
<gene>
    <name evidence="5" type="ORF">CAUJ_LOCUS2460</name>
</gene>
<evidence type="ECO:0000256" key="2">
    <source>
        <dbReference type="RuleBase" id="RU102079"/>
    </source>
</evidence>
<dbReference type="InterPro" id="IPR013320">
    <property type="entry name" value="ConA-like_dom_sf"/>
</dbReference>
<keyword evidence="1 2" id="KW-0430">Lectin</keyword>
<evidence type="ECO:0000259" key="4">
    <source>
        <dbReference type="PROSITE" id="PS51304"/>
    </source>
</evidence>
<dbReference type="PROSITE" id="PS51304">
    <property type="entry name" value="GALECTIN"/>
    <property type="match status" value="1"/>
</dbReference>
<feature type="chain" id="PRO_5035745218" description="Galectin" evidence="3">
    <location>
        <begin position="19"/>
        <end position="202"/>
    </location>
</feature>
<proteinExistence type="predicted"/>
<feature type="signal peptide" evidence="3">
    <location>
        <begin position="1"/>
        <end position="18"/>
    </location>
</feature>
<accession>A0A8S1GUD1</accession>
<evidence type="ECO:0000256" key="1">
    <source>
        <dbReference type="ARBA" id="ARBA00022734"/>
    </source>
</evidence>
<dbReference type="Proteomes" id="UP000835052">
    <property type="component" value="Unassembled WGS sequence"/>
</dbReference>
<dbReference type="EMBL" id="CAJGYM010000004">
    <property type="protein sequence ID" value="CAD6186541.1"/>
    <property type="molecule type" value="Genomic_DNA"/>
</dbReference>
<protein>
    <recommendedName>
        <fullName evidence="2">Galectin</fullName>
    </recommendedName>
</protein>
<organism evidence="5 6">
    <name type="scientific">Caenorhabditis auriculariae</name>
    <dbReference type="NCBI Taxonomy" id="2777116"/>
    <lineage>
        <taxon>Eukaryota</taxon>
        <taxon>Metazoa</taxon>
        <taxon>Ecdysozoa</taxon>
        <taxon>Nematoda</taxon>
        <taxon>Chromadorea</taxon>
        <taxon>Rhabditida</taxon>
        <taxon>Rhabditina</taxon>
        <taxon>Rhabditomorpha</taxon>
        <taxon>Rhabditoidea</taxon>
        <taxon>Rhabditidae</taxon>
        <taxon>Peloderinae</taxon>
        <taxon>Caenorhabditis</taxon>
    </lineage>
</organism>
<dbReference type="Gene3D" id="2.60.120.200">
    <property type="match status" value="1"/>
</dbReference>
<dbReference type="Pfam" id="PF00337">
    <property type="entry name" value="Gal-bind_lectin"/>
    <property type="match status" value="1"/>
</dbReference>
<dbReference type="AlphaFoldDB" id="A0A8S1GUD1"/>
<feature type="domain" description="Galectin" evidence="4">
    <location>
        <begin position="34"/>
        <end position="171"/>
    </location>
</feature>
<keyword evidence="6" id="KW-1185">Reference proteome</keyword>
<evidence type="ECO:0000313" key="6">
    <source>
        <dbReference type="Proteomes" id="UP000835052"/>
    </source>
</evidence>